<organism evidence="2 3">
    <name type="scientific">Madurella fahalii</name>
    <dbReference type="NCBI Taxonomy" id="1157608"/>
    <lineage>
        <taxon>Eukaryota</taxon>
        <taxon>Fungi</taxon>
        <taxon>Dikarya</taxon>
        <taxon>Ascomycota</taxon>
        <taxon>Pezizomycotina</taxon>
        <taxon>Sordariomycetes</taxon>
        <taxon>Sordariomycetidae</taxon>
        <taxon>Sordariales</taxon>
        <taxon>Sordariales incertae sedis</taxon>
        <taxon>Madurella</taxon>
    </lineage>
</organism>
<accession>A0ABQ0FWT3</accession>
<evidence type="ECO:0000313" key="2">
    <source>
        <dbReference type="EMBL" id="GAB1309963.1"/>
    </source>
</evidence>
<dbReference type="GeneID" id="98170918"/>
<sequence length="421" mass="43963">MSWNTPHGASPFPEHLPEWSDASFPAGEGPASAQIAVTRSVDEDYPAGALLPTFGAPAGGFLSASSGPLSSAAPAITGGPSAWPVENSPFHQDRETLLFALPALPTPRPGSLVSVAAPPAHPAPSVHVSQGHLLGAGPSWSVPVAAPPVSAGLSAPVILDELIDPRLRFPAAVQSAAAPLARSSPSALSAPAPTAQNTSFEAGRPAEGSDATSLSGNFGVGSVAGLVVSPAVSPAGGWLDPVSGSVAGPTAGFVGAAPATPAPAHMPNAVLLTDRLVPGRRNRKYEEFYTPVPDGVEEAYWNRVFCRAHTHISRVNNAQLKNLMKSGAVYQRSLRVLVKDVVRSLDNATSGEQQTKNMVLRQTSVHLDQQSPLIVFLLSHNIILTKSVWPWPSPEENPRQHGGTHPELGWQWLTNVDICQF</sequence>
<comment type="caution">
    <text evidence="2">The sequence shown here is derived from an EMBL/GenBank/DDBJ whole genome shotgun (WGS) entry which is preliminary data.</text>
</comment>
<gene>
    <name evidence="2" type="ORF">MFIFM68171_00173</name>
</gene>
<evidence type="ECO:0000313" key="3">
    <source>
        <dbReference type="Proteomes" id="UP001628179"/>
    </source>
</evidence>
<keyword evidence="3" id="KW-1185">Reference proteome</keyword>
<feature type="compositionally biased region" description="Low complexity" evidence="1">
    <location>
        <begin position="182"/>
        <end position="195"/>
    </location>
</feature>
<dbReference type="EMBL" id="BAAFSV010000001">
    <property type="protein sequence ID" value="GAB1309963.1"/>
    <property type="molecule type" value="Genomic_DNA"/>
</dbReference>
<feature type="region of interest" description="Disordered" evidence="1">
    <location>
        <begin position="182"/>
        <end position="213"/>
    </location>
</feature>
<protein>
    <submittedName>
        <fullName evidence="2">Uncharacterized protein</fullName>
    </submittedName>
</protein>
<proteinExistence type="predicted"/>
<feature type="region of interest" description="Disordered" evidence="1">
    <location>
        <begin position="1"/>
        <end position="31"/>
    </location>
</feature>
<dbReference type="Proteomes" id="UP001628179">
    <property type="component" value="Unassembled WGS sequence"/>
</dbReference>
<name>A0ABQ0FWT3_9PEZI</name>
<reference evidence="2 3" key="1">
    <citation type="submission" date="2024-09" db="EMBL/GenBank/DDBJ databases">
        <title>Itraconazole resistance in Madurella fahalii resulting from another homologue of gene encoding cytochrome P450 14-alpha sterol demethylase (CYP51).</title>
        <authorList>
            <person name="Yoshioka I."/>
            <person name="Fahal A.H."/>
            <person name="Kaneko S."/>
            <person name="Yaguchi T."/>
        </authorList>
    </citation>
    <scope>NUCLEOTIDE SEQUENCE [LARGE SCALE GENOMIC DNA]</scope>
    <source>
        <strain evidence="2 3">IFM 68171</strain>
    </source>
</reference>
<evidence type="ECO:0000256" key="1">
    <source>
        <dbReference type="SAM" id="MobiDB-lite"/>
    </source>
</evidence>
<dbReference type="RefSeq" id="XP_070911696.1">
    <property type="nucleotide sequence ID" value="XM_071055595.1"/>
</dbReference>